<dbReference type="EMBL" id="AM426974">
    <property type="protein sequence ID" value="CAN66746.1"/>
    <property type="molecule type" value="Genomic_DNA"/>
</dbReference>
<reference evidence="1" key="1">
    <citation type="journal article" date="2007" name="PLoS ONE">
        <title>The first genome sequence of an elite grapevine cultivar (Pinot noir Vitis vinifera L.): coping with a highly heterozygous genome.</title>
        <authorList>
            <person name="Velasco R."/>
            <person name="Zharkikh A."/>
            <person name="Troggio M."/>
            <person name="Cartwright D.A."/>
            <person name="Cestaro A."/>
            <person name="Pruss D."/>
            <person name="Pindo M."/>
            <person name="FitzGerald L.M."/>
            <person name="Vezzulli S."/>
            <person name="Reid J."/>
            <person name="Malacarne G."/>
            <person name="Iliev D."/>
            <person name="Coppola G."/>
            <person name="Wardell B."/>
            <person name="Micheletti D."/>
            <person name="Macalma T."/>
            <person name="Facci M."/>
            <person name="Mitchell J.T."/>
            <person name="Perazzolli M."/>
            <person name="Eldredge G."/>
            <person name="Gatto P."/>
            <person name="Oyzerski R."/>
            <person name="Moretto M."/>
            <person name="Gutin N."/>
            <person name="Stefanini M."/>
            <person name="Chen Y."/>
            <person name="Segala C."/>
            <person name="Davenport C."/>
            <person name="Dematte L."/>
            <person name="Mraz A."/>
            <person name="Battilana J."/>
            <person name="Stormo K."/>
            <person name="Costa F."/>
            <person name="Tao Q."/>
            <person name="Si-Ammour A."/>
            <person name="Harkins T."/>
            <person name="Lackey A."/>
            <person name="Perbost C."/>
            <person name="Taillon B."/>
            <person name="Stella A."/>
            <person name="Solovyev V."/>
            <person name="Fawcett J.A."/>
            <person name="Sterck L."/>
            <person name="Vandepoele K."/>
            <person name="Grando S.M."/>
            <person name="Toppo S."/>
            <person name="Moser C."/>
            <person name="Lanchbury J."/>
            <person name="Bogden R."/>
            <person name="Skolnick M."/>
            <person name="Sgaramella V."/>
            <person name="Bhatnagar S.K."/>
            <person name="Fontana P."/>
            <person name="Gutin A."/>
            <person name="Van de Peer Y."/>
            <person name="Salamini F."/>
            <person name="Viola R."/>
        </authorList>
    </citation>
    <scope>NUCLEOTIDE SEQUENCE</scope>
</reference>
<protein>
    <submittedName>
        <fullName evidence="1">Uncharacterized protein</fullName>
    </submittedName>
</protein>
<sequence length="288" mass="32545">MDVSLESKSLPSVGNSRKSYLQVTSQRLARGKLVHLHGQRSLALPSVGPGEFWDLDNKNLKKNISMSRSQISGSTKDHFSGENEVWEISQTHKKGCEITSQQKADFAALRSWLSACGVRLPTAQSEIEESSLESMAKDIRTECPDTPSEGGGTWAVAGCRNDRIRMELLRIAMRAPCHSGRGVPTPCTRRRPPCDLWHRTFYPDVRHPEFCSVNILPRCLTSGILLRRHSIRIFRIRRLMPDGRRGRFNFPGQTYPDPLIALTRRVSQPFCTVPRCSPEASRYVRPTF</sequence>
<gene>
    <name evidence="1" type="ORF">VITISV_013700</name>
</gene>
<proteinExistence type="predicted"/>
<name>A5AHL1_VITVI</name>
<evidence type="ECO:0000313" key="1">
    <source>
        <dbReference type="EMBL" id="CAN66746.1"/>
    </source>
</evidence>
<dbReference type="AlphaFoldDB" id="A5AHL1"/>
<accession>A5AHL1</accession>
<organism evidence="1">
    <name type="scientific">Vitis vinifera</name>
    <name type="common">Grape</name>
    <dbReference type="NCBI Taxonomy" id="29760"/>
    <lineage>
        <taxon>Eukaryota</taxon>
        <taxon>Viridiplantae</taxon>
        <taxon>Streptophyta</taxon>
        <taxon>Embryophyta</taxon>
        <taxon>Tracheophyta</taxon>
        <taxon>Spermatophyta</taxon>
        <taxon>Magnoliopsida</taxon>
        <taxon>eudicotyledons</taxon>
        <taxon>Gunneridae</taxon>
        <taxon>Pentapetalae</taxon>
        <taxon>rosids</taxon>
        <taxon>Vitales</taxon>
        <taxon>Vitaceae</taxon>
        <taxon>Viteae</taxon>
        <taxon>Vitis</taxon>
    </lineage>
</organism>